<dbReference type="Pfam" id="PF08666">
    <property type="entry name" value="SAF"/>
    <property type="match status" value="1"/>
</dbReference>
<dbReference type="NCBIfam" id="TIGR03569">
    <property type="entry name" value="NeuB_NnaB"/>
    <property type="match status" value="1"/>
</dbReference>
<dbReference type="PANTHER" id="PTHR42966">
    <property type="entry name" value="N-ACETYLNEURAMINATE SYNTHASE"/>
    <property type="match status" value="1"/>
</dbReference>
<dbReference type="STRING" id="1798325.A2834_03435"/>
<dbReference type="PROSITE" id="PS50844">
    <property type="entry name" value="AFP_LIKE"/>
    <property type="match status" value="1"/>
</dbReference>
<dbReference type="GO" id="GO:0016051">
    <property type="term" value="P:carbohydrate biosynthetic process"/>
    <property type="evidence" value="ECO:0007669"/>
    <property type="project" value="InterPro"/>
</dbReference>
<dbReference type="GO" id="GO:0047444">
    <property type="term" value="F:N-acylneuraminate-9-phosphate synthase activity"/>
    <property type="evidence" value="ECO:0007669"/>
    <property type="project" value="TreeGrafter"/>
</dbReference>
<feature type="domain" description="AFP-like" evidence="1">
    <location>
        <begin position="304"/>
        <end position="361"/>
    </location>
</feature>
<evidence type="ECO:0000313" key="3">
    <source>
        <dbReference type="Proteomes" id="UP000179251"/>
    </source>
</evidence>
<dbReference type="SUPFAM" id="SSF51569">
    <property type="entry name" value="Aldolase"/>
    <property type="match status" value="1"/>
</dbReference>
<proteinExistence type="predicted"/>
<gene>
    <name evidence="2" type="ORF">A2834_03435</name>
</gene>
<reference evidence="2 3" key="1">
    <citation type="journal article" date="2016" name="Nat. Commun.">
        <title>Thousands of microbial genomes shed light on interconnected biogeochemical processes in an aquifer system.</title>
        <authorList>
            <person name="Anantharaman K."/>
            <person name="Brown C.T."/>
            <person name="Hug L.A."/>
            <person name="Sharon I."/>
            <person name="Castelle C.J."/>
            <person name="Probst A.J."/>
            <person name="Thomas B.C."/>
            <person name="Singh A."/>
            <person name="Wilkins M.J."/>
            <person name="Karaoz U."/>
            <person name="Brodie E.L."/>
            <person name="Williams K.H."/>
            <person name="Hubbard S.S."/>
            <person name="Banfield J.F."/>
        </authorList>
    </citation>
    <scope>NUCLEOTIDE SEQUENCE [LARGE SCALE GENOMIC DNA]</scope>
</reference>
<name>A0A1F5VGC2_9BACT</name>
<dbReference type="Gene3D" id="3.20.20.70">
    <property type="entry name" value="Aldolase class I"/>
    <property type="match status" value="1"/>
</dbReference>
<dbReference type="InterPro" id="IPR013132">
    <property type="entry name" value="PseI/NeuA/B-like_N"/>
</dbReference>
<dbReference type="SUPFAM" id="SSF51269">
    <property type="entry name" value="AFP III-like domain"/>
    <property type="match status" value="1"/>
</dbReference>
<protein>
    <submittedName>
        <fullName evidence="2">N-acetylneuraminate synthase</fullName>
    </submittedName>
</protein>
<dbReference type="EMBL" id="MFHD01000017">
    <property type="protein sequence ID" value="OGF62492.1"/>
    <property type="molecule type" value="Genomic_DNA"/>
</dbReference>
<evidence type="ECO:0000313" key="2">
    <source>
        <dbReference type="EMBL" id="OGF62492.1"/>
    </source>
</evidence>
<comment type="caution">
    <text evidence="2">The sequence shown here is derived from an EMBL/GenBank/DDBJ whole genome shotgun (WGS) entry which is preliminary data.</text>
</comment>
<dbReference type="Proteomes" id="UP000179251">
    <property type="component" value="Unassembled WGS sequence"/>
</dbReference>
<dbReference type="PANTHER" id="PTHR42966:SF1">
    <property type="entry name" value="SIALIC ACID SYNTHASE"/>
    <property type="match status" value="1"/>
</dbReference>
<accession>A0A1F5VGC2</accession>
<dbReference type="InterPro" id="IPR057736">
    <property type="entry name" value="SAF_PseI/NeuA/NeuB"/>
</dbReference>
<dbReference type="SMART" id="SM00858">
    <property type="entry name" value="SAF"/>
    <property type="match status" value="1"/>
</dbReference>
<dbReference type="InterPro" id="IPR006190">
    <property type="entry name" value="SAF_AFP_Neu5Ac"/>
</dbReference>
<sequence length="361" mass="39685">MFRMKNIVIQGKKVNYGLEPFVIAEAGVNHNGDFDLAIKLIDAAAETGADAVKFQTFRAEQVVTTAGKMADYQKKNIRQSGGQVGAEESQLEMLRKLELKEEWYSALISRAKEKGIIFISTPHGGKASVDLLESHNVPAFKFGSGDLTNLPLLEYAAKLGKPMIISSGMSDLEEVKEAVEAIKNTGNDQIALFHCTTDYPCAPEHVNLRAMQTLMKETGVLVGYSDHTVGPHAAVMAAALGARMIEKHFTLDRKMKGPDHIASMEPKEFKEMVAMLKQAPVIMGSGRKKLLEPERQYVTVARKSIVAARDIKAGEEFTSENLDIRRPGTGMLPKYLNQIIGKTSKSDIPAETLISEEMFTN</sequence>
<dbReference type="InterPro" id="IPR013974">
    <property type="entry name" value="SAF"/>
</dbReference>
<dbReference type="InterPro" id="IPR036732">
    <property type="entry name" value="AFP_Neu5c_C_sf"/>
</dbReference>
<evidence type="ECO:0000259" key="1">
    <source>
        <dbReference type="PROSITE" id="PS50844"/>
    </source>
</evidence>
<dbReference type="InterPro" id="IPR013785">
    <property type="entry name" value="Aldolase_TIM"/>
</dbReference>
<dbReference type="Pfam" id="PF03102">
    <property type="entry name" value="NeuB"/>
    <property type="match status" value="1"/>
</dbReference>
<dbReference type="Gene3D" id="3.90.1210.10">
    <property type="entry name" value="Antifreeze-like/N-acetylneuraminic acid synthase C-terminal domain"/>
    <property type="match status" value="1"/>
</dbReference>
<dbReference type="AlphaFoldDB" id="A0A1F5VGC2"/>
<dbReference type="InterPro" id="IPR020007">
    <property type="entry name" value="NeuB/NeuA"/>
</dbReference>
<dbReference type="CDD" id="cd11615">
    <property type="entry name" value="SAF_NeuB_like"/>
    <property type="match status" value="1"/>
</dbReference>
<dbReference type="InterPro" id="IPR051690">
    <property type="entry name" value="PseI-like"/>
</dbReference>
<organism evidence="2 3">
    <name type="scientific">Candidatus Giovannonibacteria bacterium RIFCSPHIGHO2_01_FULL_45_23</name>
    <dbReference type="NCBI Taxonomy" id="1798325"/>
    <lineage>
        <taxon>Bacteria</taxon>
        <taxon>Candidatus Giovannoniibacteriota</taxon>
    </lineage>
</organism>